<dbReference type="SUPFAM" id="SSF75217">
    <property type="entry name" value="alpha/beta knot"/>
    <property type="match status" value="1"/>
</dbReference>
<evidence type="ECO:0000256" key="3">
    <source>
        <dbReference type="ARBA" id="ARBA00022679"/>
    </source>
</evidence>
<name>A0ABT6H3L0_9BACI</name>
<reference evidence="5 6" key="1">
    <citation type="submission" date="2023-04" db="EMBL/GenBank/DDBJ databases">
        <title>Ectobacillus antri isolated from activated sludge.</title>
        <authorList>
            <person name="Yan P."/>
            <person name="Liu X."/>
        </authorList>
    </citation>
    <scope>NUCLEOTIDE SEQUENCE [LARGE SCALE GENOMIC DNA]</scope>
    <source>
        <strain evidence="5 6">C18H</strain>
    </source>
</reference>
<dbReference type="InterPro" id="IPR051259">
    <property type="entry name" value="rRNA_Methyltransferase"/>
</dbReference>
<dbReference type="SMART" id="SM00967">
    <property type="entry name" value="SpoU_sub_bind"/>
    <property type="match status" value="1"/>
</dbReference>
<dbReference type="InterPro" id="IPR029064">
    <property type="entry name" value="Ribosomal_eL30-like_sf"/>
</dbReference>
<gene>
    <name evidence="5" type="ORF">P6P90_06420</name>
</gene>
<dbReference type="GO" id="GO:0032259">
    <property type="term" value="P:methylation"/>
    <property type="evidence" value="ECO:0007669"/>
    <property type="project" value="UniProtKB-KW"/>
</dbReference>
<dbReference type="InterPro" id="IPR029026">
    <property type="entry name" value="tRNA_m1G_MTases_N"/>
</dbReference>
<protein>
    <submittedName>
        <fullName evidence="5">RNA methyltransferase</fullName>
    </submittedName>
</protein>
<keyword evidence="3" id="KW-0808">Transferase</keyword>
<dbReference type="GO" id="GO:0008168">
    <property type="term" value="F:methyltransferase activity"/>
    <property type="evidence" value="ECO:0007669"/>
    <property type="project" value="UniProtKB-KW"/>
</dbReference>
<dbReference type="Gene3D" id="3.40.1280.10">
    <property type="match status" value="1"/>
</dbReference>
<evidence type="ECO:0000313" key="5">
    <source>
        <dbReference type="EMBL" id="MDG5753610.1"/>
    </source>
</evidence>
<dbReference type="PANTHER" id="PTHR43191:SF2">
    <property type="entry name" value="RRNA METHYLTRANSFERASE 3, MITOCHONDRIAL"/>
    <property type="match status" value="1"/>
</dbReference>
<feature type="domain" description="RNA 2-O ribose methyltransferase substrate binding" evidence="4">
    <location>
        <begin position="31"/>
        <end position="100"/>
    </location>
</feature>
<dbReference type="Pfam" id="PF00588">
    <property type="entry name" value="SpoU_methylase"/>
    <property type="match status" value="1"/>
</dbReference>
<dbReference type="PANTHER" id="PTHR43191">
    <property type="entry name" value="RRNA METHYLTRANSFERASE 3"/>
    <property type="match status" value="1"/>
</dbReference>
<proteinExistence type="inferred from homology"/>
<dbReference type="InterPro" id="IPR013123">
    <property type="entry name" value="SpoU_subst-bd"/>
</dbReference>
<dbReference type="Pfam" id="PF22435">
    <property type="entry name" value="MRM3-like_sub_bind"/>
    <property type="match status" value="1"/>
</dbReference>
<keyword evidence="2 5" id="KW-0489">Methyltransferase</keyword>
<dbReference type="InterPro" id="IPR053888">
    <property type="entry name" value="MRM3-like_sub_bind"/>
</dbReference>
<evidence type="ECO:0000259" key="4">
    <source>
        <dbReference type="SMART" id="SM00967"/>
    </source>
</evidence>
<dbReference type="Proteomes" id="UP001218246">
    <property type="component" value="Unassembled WGS sequence"/>
</dbReference>
<dbReference type="InterPro" id="IPR029028">
    <property type="entry name" value="Alpha/beta_knot_MTases"/>
</dbReference>
<sequence>MKKIDSIQNSRVKQWKKLQTKKEREKTGLFLIEGFHLVEEALKSQDAVRTLIISENIDLPQKWNIGDIELYTVSEAIMRTLSETETPQGVIAVCEKITYDVPLTNGKFLLLDGVQDPGNLGTIIRTADAAGLDAVILGEGTADVYNSKTLRSTQGSIFHLPIIKGNLKGWITELKKQNVPVYGTALEHAVPYQEVKPQGTFALIVGNEGSGVREELLALCDHNLYIPIHGRAESLNVAVATGVLTYYLRG</sequence>
<evidence type="ECO:0000256" key="1">
    <source>
        <dbReference type="ARBA" id="ARBA00007228"/>
    </source>
</evidence>
<keyword evidence="6" id="KW-1185">Reference proteome</keyword>
<dbReference type="RefSeq" id="WP_124564279.1">
    <property type="nucleotide sequence ID" value="NZ_JARRRY010000002.1"/>
</dbReference>
<accession>A0ABT6H3L0</accession>
<dbReference type="CDD" id="cd18095">
    <property type="entry name" value="SpoU-like_rRNA-MTase"/>
    <property type="match status" value="1"/>
</dbReference>
<dbReference type="InterPro" id="IPR001537">
    <property type="entry name" value="SpoU_MeTrfase"/>
</dbReference>
<dbReference type="EMBL" id="JARULN010000003">
    <property type="protein sequence ID" value="MDG5753610.1"/>
    <property type="molecule type" value="Genomic_DNA"/>
</dbReference>
<dbReference type="SUPFAM" id="SSF55315">
    <property type="entry name" value="L30e-like"/>
    <property type="match status" value="1"/>
</dbReference>
<comment type="caution">
    <text evidence="5">The sequence shown here is derived from an EMBL/GenBank/DDBJ whole genome shotgun (WGS) entry which is preliminary data.</text>
</comment>
<evidence type="ECO:0000313" key="6">
    <source>
        <dbReference type="Proteomes" id="UP001218246"/>
    </source>
</evidence>
<organism evidence="5 6">
    <name type="scientific">Ectobacillus antri</name>
    <dbReference type="NCBI Taxonomy" id="2486280"/>
    <lineage>
        <taxon>Bacteria</taxon>
        <taxon>Bacillati</taxon>
        <taxon>Bacillota</taxon>
        <taxon>Bacilli</taxon>
        <taxon>Bacillales</taxon>
        <taxon>Bacillaceae</taxon>
        <taxon>Ectobacillus</taxon>
    </lineage>
</organism>
<evidence type="ECO:0000256" key="2">
    <source>
        <dbReference type="ARBA" id="ARBA00022603"/>
    </source>
</evidence>
<comment type="similarity">
    <text evidence="1">Belongs to the class IV-like SAM-binding methyltransferase superfamily. RNA methyltransferase TrmH family.</text>
</comment>
<dbReference type="Gene3D" id="3.30.1330.30">
    <property type="match status" value="1"/>
</dbReference>